<sequence>MAADPNEPPLHPDTDAWLRALPGVDYPEALVARFPRIANALAAARDDPDALRQRFDELLHDHRGGRRGFPFDVLMELLALRDALVLDDRPPEQDDATKWVS</sequence>
<protein>
    <submittedName>
        <fullName evidence="1">Uncharacterized protein</fullName>
    </submittedName>
</protein>
<dbReference type="RefSeq" id="WP_143902899.1">
    <property type="nucleotide sequence ID" value="NZ_VJOL01000031.1"/>
</dbReference>
<evidence type="ECO:0000313" key="1">
    <source>
        <dbReference type="EMBL" id="TSE29093.1"/>
    </source>
</evidence>
<gene>
    <name evidence="1" type="ORF">Tther_01705</name>
</gene>
<organism evidence="1 2">
    <name type="scientific">Tepidimonas thermarum</name>
    <dbReference type="NCBI Taxonomy" id="335431"/>
    <lineage>
        <taxon>Bacteria</taxon>
        <taxon>Pseudomonadati</taxon>
        <taxon>Pseudomonadota</taxon>
        <taxon>Betaproteobacteria</taxon>
        <taxon>Burkholderiales</taxon>
        <taxon>Tepidimonas</taxon>
    </lineage>
</organism>
<reference evidence="1 2" key="1">
    <citation type="submission" date="2019-07" db="EMBL/GenBank/DDBJ databases">
        <title>Tepidimonas thermarum AA-1 draft genome.</title>
        <authorList>
            <person name="Da Costa M.S."/>
            <person name="Froufe H.J.C."/>
            <person name="Egas C."/>
            <person name="Albuquerque L."/>
        </authorList>
    </citation>
    <scope>NUCLEOTIDE SEQUENCE [LARGE SCALE GENOMIC DNA]</scope>
    <source>
        <strain evidence="1 2">AA-1</strain>
    </source>
</reference>
<comment type="caution">
    <text evidence="1">The sequence shown here is derived from an EMBL/GenBank/DDBJ whole genome shotgun (WGS) entry which is preliminary data.</text>
</comment>
<accession>A0A554WZT4</accession>
<dbReference type="OrthoDB" id="8905216at2"/>
<dbReference type="AlphaFoldDB" id="A0A554WZT4"/>
<keyword evidence="2" id="KW-1185">Reference proteome</keyword>
<dbReference type="Proteomes" id="UP000318542">
    <property type="component" value="Unassembled WGS sequence"/>
</dbReference>
<dbReference type="EMBL" id="VJOL01000031">
    <property type="protein sequence ID" value="TSE29093.1"/>
    <property type="molecule type" value="Genomic_DNA"/>
</dbReference>
<evidence type="ECO:0000313" key="2">
    <source>
        <dbReference type="Proteomes" id="UP000318542"/>
    </source>
</evidence>
<proteinExistence type="predicted"/>
<name>A0A554WZT4_9BURK</name>